<dbReference type="Proteomes" id="UP000509345">
    <property type="component" value="Chromosome"/>
</dbReference>
<dbReference type="InterPro" id="IPR024344">
    <property type="entry name" value="MDMPI_metal-binding"/>
</dbReference>
<dbReference type="InterPro" id="IPR034660">
    <property type="entry name" value="DinB/YfiT-like"/>
</dbReference>
<name>A0A6N9V3Y4_STRMI</name>
<dbReference type="GO" id="GO:0046872">
    <property type="term" value="F:metal ion binding"/>
    <property type="evidence" value="ECO:0007669"/>
    <property type="project" value="InterPro"/>
</dbReference>
<evidence type="ECO:0000313" key="3">
    <source>
        <dbReference type="EMBL" id="NEB65938.1"/>
    </source>
</evidence>
<keyword evidence="4" id="KW-0670">Pyruvate</keyword>
<dbReference type="Pfam" id="PF11716">
    <property type="entry name" value="MDMPI_N"/>
    <property type="match status" value="1"/>
</dbReference>
<sequence length="193" mass="20867">MTLSWPDLVRTAADESTAVLEKGADKNWSRRAGDLDWSGRETLSHVALGVVGYAGLLIARPTDRYITLFSSIDSHAPAPAALEGIRIAGTLLASTVRDTEPEARAWHPYGHSDAAGFAAMGVLELVVHGRDIARGLDIDWTPPAELCAPVVERLFPDAPTGHDPVDTLLWCTGRAELPGLPRQSGWRWDGNVR</sequence>
<evidence type="ECO:0000313" key="6">
    <source>
        <dbReference type="Proteomes" id="UP000509345"/>
    </source>
</evidence>
<protein>
    <submittedName>
        <fullName evidence="2">Maleylpyruvate isomerase N-terminal domain-containing protein</fullName>
    </submittedName>
</protein>
<gene>
    <name evidence="2" type="ORF">ABR748_00010</name>
    <name evidence="3" type="ORF">G3I39_02460</name>
    <name evidence="4" type="ORF">HUT09_22160</name>
</gene>
<dbReference type="RefSeq" id="WP_031127336.1">
    <property type="nucleotide sequence ID" value="NZ_CP054926.1"/>
</dbReference>
<evidence type="ECO:0000313" key="5">
    <source>
        <dbReference type="Proteomes" id="UP000471648"/>
    </source>
</evidence>
<keyword evidence="2" id="KW-0413">Isomerase</keyword>
<proteinExistence type="predicted"/>
<reference evidence="4 6" key="2">
    <citation type="submission" date="2020-06" db="EMBL/GenBank/DDBJ databases">
        <title>Genome mining for natural products.</title>
        <authorList>
            <person name="Zhang B."/>
            <person name="Shi J."/>
            <person name="Ge H."/>
        </authorList>
    </citation>
    <scope>NUCLEOTIDE SEQUENCE [LARGE SCALE GENOMIC DNA]</scope>
    <source>
        <strain evidence="4 6">NA06532</strain>
    </source>
</reference>
<dbReference type="EMBL" id="JBEJUE010000001">
    <property type="protein sequence ID" value="MER0422579.1"/>
    <property type="molecule type" value="Genomic_DNA"/>
</dbReference>
<dbReference type="Proteomes" id="UP000471648">
    <property type="component" value="Unassembled WGS sequence"/>
</dbReference>
<evidence type="ECO:0000313" key="7">
    <source>
        <dbReference type="Proteomes" id="UP001456562"/>
    </source>
</evidence>
<dbReference type="GO" id="GO:0016853">
    <property type="term" value="F:isomerase activity"/>
    <property type="evidence" value="ECO:0007669"/>
    <property type="project" value="UniProtKB-KW"/>
</dbReference>
<reference evidence="2 7" key="3">
    <citation type="submission" date="2024-01" db="EMBL/GenBank/DDBJ databases">
        <title>Metagenomic exploration of the rhizosphere soil microbial community and their significance in facilitating the development of wild simulated ginseng.</title>
        <authorList>
            <person name="Huang J."/>
        </authorList>
    </citation>
    <scope>NUCLEOTIDE SEQUENCE [LARGE SCALE GENOMIC DNA]</scope>
    <source>
        <strain evidence="2 7">WY141</strain>
    </source>
</reference>
<evidence type="ECO:0000259" key="1">
    <source>
        <dbReference type="Pfam" id="PF11716"/>
    </source>
</evidence>
<dbReference type="EMBL" id="CP054926">
    <property type="protein sequence ID" value="QKW45014.1"/>
    <property type="molecule type" value="Genomic_DNA"/>
</dbReference>
<dbReference type="SUPFAM" id="SSF109854">
    <property type="entry name" value="DinB/YfiT-like putative metalloenzymes"/>
    <property type="match status" value="1"/>
</dbReference>
<dbReference type="Gene3D" id="1.20.120.450">
    <property type="entry name" value="dinb family like domain"/>
    <property type="match status" value="1"/>
</dbReference>
<evidence type="ECO:0000313" key="2">
    <source>
        <dbReference type="EMBL" id="MER0422579.1"/>
    </source>
</evidence>
<dbReference type="EMBL" id="JAAGME010000124">
    <property type="protein sequence ID" value="NEB65938.1"/>
    <property type="molecule type" value="Genomic_DNA"/>
</dbReference>
<organism evidence="3 5">
    <name type="scientific">Streptomyces microflavus</name>
    <name type="common">Streptomyces lipmanii</name>
    <dbReference type="NCBI Taxonomy" id="1919"/>
    <lineage>
        <taxon>Bacteria</taxon>
        <taxon>Bacillati</taxon>
        <taxon>Actinomycetota</taxon>
        <taxon>Actinomycetes</taxon>
        <taxon>Kitasatosporales</taxon>
        <taxon>Streptomycetaceae</taxon>
        <taxon>Streptomyces</taxon>
    </lineage>
</organism>
<dbReference type="AlphaFoldDB" id="A0A6N9V3Y4"/>
<keyword evidence="7" id="KW-1185">Reference proteome</keyword>
<evidence type="ECO:0000313" key="4">
    <source>
        <dbReference type="EMBL" id="QKW45014.1"/>
    </source>
</evidence>
<dbReference type="GeneID" id="87633958"/>
<reference evidence="3 5" key="1">
    <citation type="submission" date="2020-01" db="EMBL/GenBank/DDBJ databases">
        <title>Insect and environment-associated Actinomycetes.</title>
        <authorList>
            <person name="Currrie C."/>
            <person name="Chevrette M."/>
            <person name="Carlson C."/>
            <person name="Stubbendieck R."/>
            <person name="Wendt-Pienkowski E."/>
        </authorList>
    </citation>
    <scope>NUCLEOTIDE SEQUENCE [LARGE SCALE GENOMIC DNA]</scope>
    <source>
        <strain evidence="3 5">SID14438</strain>
    </source>
</reference>
<accession>A0A6N9V3Y4</accession>
<feature type="domain" description="Mycothiol-dependent maleylpyruvate isomerase metal-binding" evidence="1">
    <location>
        <begin position="9"/>
        <end position="133"/>
    </location>
</feature>
<dbReference type="Proteomes" id="UP001456562">
    <property type="component" value="Unassembled WGS sequence"/>
</dbReference>